<dbReference type="CDD" id="cd03401">
    <property type="entry name" value="SPFH_prohibitin"/>
    <property type="match status" value="1"/>
</dbReference>
<dbReference type="InterPro" id="IPR001107">
    <property type="entry name" value="Band_7"/>
</dbReference>
<keyword evidence="2" id="KW-0812">Transmembrane</keyword>
<dbReference type="PANTHER" id="PTHR23222">
    <property type="entry name" value="PROHIBITIN"/>
    <property type="match status" value="1"/>
</dbReference>
<feature type="transmembrane region" description="Helical" evidence="2">
    <location>
        <begin position="33"/>
        <end position="50"/>
    </location>
</feature>
<dbReference type="SMART" id="SM00244">
    <property type="entry name" value="PHB"/>
    <property type="match status" value="1"/>
</dbReference>
<dbReference type="Proteomes" id="UP001139365">
    <property type="component" value="Unassembled WGS sequence"/>
</dbReference>
<proteinExistence type="predicted"/>
<protein>
    <submittedName>
        <fullName evidence="5">Prohibitin family protein</fullName>
    </submittedName>
</protein>
<keyword evidence="2" id="KW-1133">Transmembrane helix</keyword>
<accession>R6TZZ8</accession>
<dbReference type="InterPro" id="IPR036013">
    <property type="entry name" value="Band_7/SPFH_dom_sf"/>
</dbReference>
<dbReference type="InterPro" id="IPR000163">
    <property type="entry name" value="Prohibitin"/>
</dbReference>
<dbReference type="AlphaFoldDB" id="R6TZZ8"/>
<gene>
    <name evidence="4" type="ORF">BN580_01837</name>
    <name evidence="5" type="ORF">MR241_00325</name>
</gene>
<dbReference type="PRINTS" id="PR00679">
    <property type="entry name" value="PROHIBITIN"/>
</dbReference>
<dbReference type="Proteomes" id="UP000017938">
    <property type="component" value="Unassembled WGS sequence"/>
</dbReference>
<evidence type="ECO:0000313" key="7">
    <source>
        <dbReference type="Proteomes" id="UP001139365"/>
    </source>
</evidence>
<dbReference type="PANTHER" id="PTHR23222:SF0">
    <property type="entry name" value="PROHIBITIN 1"/>
    <property type="match status" value="1"/>
</dbReference>
<dbReference type="GO" id="GO:0016020">
    <property type="term" value="C:membrane"/>
    <property type="evidence" value="ECO:0007669"/>
    <property type="project" value="UniProtKB-SubCell"/>
</dbReference>
<keyword evidence="2" id="KW-0472">Membrane</keyword>
<name>R6TZZ8_9BACT</name>
<evidence type="ECO:0000313" key="4">
    <source>
        <dbReference type="EMBL" id="CDC75434.1"/>
    </source>
</evidence>
<dbReference type="Pfam" id="PF01145">
    <property type="entry name" value="Band_7"/>
    <property type="match status" value="1"/>
</dbReference>
<dbReference type="EMBL" id="JALEMU010000008">
    <property type="protein sequence ID" value="MCI5754724.1"/>
    <property type="molecule type" value="Genomic_DNA"/>
</dbReference>
<feature type="domain" description="Band 7" evidence="3">
    <location>
        <begin position="45"/>
        <end position="205"/>
    </location>
</feature>
<dbReference type="STRING" id="1263015.BN580_01837"/>
<dbReference type="Gene3D" id="3.30.479.30">
    <property type="entry name" value="Band 7 domain"/>
    <property type="match status" value="1"/>
</dbReference>
<evidence type="ECO:0000259" key="3">
    <source>
        <dbReference type="SMART" id="SM00244"/>
    </source>
</evidence>
<evidence type="ECO:0000313" key="6">
    <source>
        <dbReference type="Proteomes" id="UP000017938"/>
    </source>
</evidence>
<dbReference type="SUPFAM" id="SSF117892">
    <property type="entry name" value="Band 7/SPFH domain"/>
    <property type="match status" value="1"/>
</dbReference>
<dbReference type="EMBL" id="CBFW010000297">
    <property type="protein sequence ID" value="CDC75434.1"/>
    <property type="molecule type" value="Genomic_DNA"/>
</dbReference>
<reference evidence="4" key="1">
    <citation type="submission" date="2012-11" db="EMBL/GenBank/DDBJ databases">
        <title>Dependencies among metagenomic species, viruses, plasmids and units of genetic variation.</title>
        <authorList>
            <person name="Nielsen H.B."/>
            <person name="Almeida M."/>
            <person name="Juncker A.S."/>
            <person name="Rasmussen S."/>
            <person name="Li J."/>
            <person name="Sunagawa S."/>
            <person name="Plichta D."/>
            <person name="Gautier L."/>
            <person name="Le Chatelier E."/>
            <person name="Peletier E."/>
            <person name="Bonde I."/>
            <person name="Nielsen T."/>
            <person name="Manichanh C."/>
            <person name="Arumugam M."/>
            <person name="Batto J."/>
            <person name="Santos M.B.Q.D."/>
            <person name="Blom N."/>
            <person name="Borruel N."/>
            <person name="Burgdorf K.S."/>
            <person name="Boumezbeur F."/>
            <person name="Casellas F."/>
            <person name="Dore J."/>
            <person name="Guarner F."/>
            <person name="Hansen T."/>
            <person name="Hildebrand F."/>
            <person name="Kaas R.S."/>
            <person name="Kennedy S."/>
            <person name="Kristiansen K."/>
            <person name="Kultima J.R."/>
            <person name="Leonard P."/>
            <person name="Levenez F."/>
            <person name="Lund O."/>
            <person name="Moumen B."/>
            <person name="Le Paslier D."/>
            <person name="Pons N."/>
            <person name="Pedersen O."/>
            <person name="Prifti E."/>
            <person name="Qin J."/>
            <person name="Raes J."/>
            <person name="Tap J."/>
            <person name="Tims S."/>
            <person name="Ussery D.W."/>
            <person name="Yamada T."/>
            <person name="MetaHit consortium"/>
            <person name="Renault P."/>
            <person name="Sicheritz-Ponten T."/>
            <person name="Bork P."/>
            <person name="Wang J."/>
            <person name="Brunak S."/>
            <person name="Ehrlich S.D."/>
        </authorList>
    </citation>
    <scope>NUCLEOTIDE SEQUENCE [LARGE SCALE GENOMIC DNA]</scope>
</reference>
<organism evidence="4 6">
    <name type="scientific">Candidatus Colimorpha enterica</name>
    <dbReference type="NCBI Taxonomy" id="3083063"/>
    <lineage>
        <taxon>Bacteria</taxon>
        <taxon>Pseudomonadati</taxon>
        <taxon>Bacteroidota</taxon>
        <taxon>Bacteroidia</taxon>
        <taxon>Bacteroidales</taxon>
        <taxon>Candidatus Colimorpha</taxon>
    </lineage>
</organism>
<comment type="subcellular location">
    <subcellularLocation>
        <location evidence="1">Membrane</location>
        <topology evidence="1">Single-pass membrane protein</topology>
    </subcellularLocation>
</comment>
<reference evidence="5 7" key="2">
    <citation type="submission" date="2022-03" db="EMBL/GenBank/DDBJ databases">
        <title>Metagenome-assembled genomes from swine fecal metagenomes.</title>
        <authorList>
            <person name="Holman D.B."/>
            <person name="Kommadath A."/>
        </authorList>
    </citation>
    <scope>NUCLEOTIDE SEQUENCE [LARGE SCALE GENOMIC DNA]</scope>
    <source>
        <strain evidence="5">SUG147</strain>
    </source>
</reference>
<evidence type="ECO:0000313" key="5">
    <source>
        <dbReference type="EMBL" id="MCI5754724.1"/>
    </source>
</evidence>
<feature type="transmembrane region" description="Helical" evidence="2">
    <location>
        <begin position="6"/>
        <end position="21"/>
    </location>
</feature>
<evidence type="ECO:0000256" key="1">
    <source>
        <dbReference type="ARBA" id="ARBA00004167"/>
    </source>
</evidence>
<evidence type="ECO:0000256" key="2">
    <source>
        <dbReference type="SAM" id="Phobius"/>
    </source>
</evidence>
<comment type="caution">
    <text evidence="4">The sequence shown here is derived from an EMBL/GenBank/DDBJ whole genome shotgun (WGS) entry which is preliminary data.</text>
</comment>
<sequence>MEWIILSLFVGLIAFILLGFQKKGAWRFNKKQLLAFFALLLVIPSVFATVPTGHTGIMTLFGEVQDGTLEAGLHAKNPFMKVIVMDNRAQKATVETVCYTSDIQEVKIIYTINYQIEKTNAQTIYKTIGTGYYGTVMEPRLMECVKSVIADYNAESLVSAREELSSKITEKLVREMSAYNIIVLNTAIEDMDFSDAFTQAVEEKQVAEQMKLKAQIEQAQMLLEAEAQAKKQQIQADADAAVAKIQADAAKYAGEKEAEMNKKLSETLTKELIEYYYTQRWDGRLPSIVGGDKVLPIINSDSLISSTDK</sequence>